<dbReference type="GO" id="GO:0005886">
    <property type="term" value="C:plasma membrane"/>
    <property type="evidence" value="ECO:0007669"/>
    <property type="project" value="UniProtKB-SubCell"/>
</dbReference>
<feature type="transmembrane region" description="Helical" evidence="6">
    <location>
        <begin position="86"/>
        <end position="109"/>
    </location>
</feature>
<feature type="transmembrane region" description="Helical" evidence="6">
    <location>
        <begin position="235"/>
        <end position="255"/>
    </location>
</feature>
<evidence type="ECO:0000313" key="9">
    <source>
        <dbReference type="Proteomes" id="UP000183561"/>
    </source>
</evidence>
<feature type="domain" description="Major facilitator superfamily (MFS) profile" evidence="7">
    <location>
        <begin position="20"/>
        <end position="471"/>
    </location>
</feature>
<feature type="transmembrane region" description="Helical" evidence="6">
    <location>
        <begin position="16"/>
        <end position="33"/>
    </location>
</feature>
<dbReference type="GO" id="GO:0022857">
    <property type="term" value="F:transmembrane transporter activity"/>
    <property type="evidence" value="ECO:0007669"/>
    <property type="project" value="InterPro"/>
</dbReference>
<evidence type="ECO:0000256" key="2">
    <source>
        <dbReference type="ARBA" id="ARBA00022448"/>
    </source>
</evidence>
<feature type="transmembrane region" description="Helical" evidence="6">
    <location>
        <begin position="142"/>
        <end position="166"/>
    </location>
</feature>
<evidence type="ECO:0000259" key="7">
    <source>
        <dbReference type="PROSITE" id="PS50850"/>
    </source>
</evidence>
<feature type="transmembrane region" description="Helical" evidence="6">
    <location>
        <begin position="172"/>
        <end position="192"/>
    </location>
</feature>
<feature type="transmembrane region" description="Helical" evidence="6">
    <location>
        <begin position="115"/>
        <end position="135"/>
    </location>
</feature>
<evidence type="ECO:0000256" key="6">
    <source>
        <dbReference type="SAM" id="Phobius"/>
    </source>
</evidence>
<feature type="transmembrane region" description="Helical" evidence="6">
    <location>
        <begin position="406"/>
        <end position="429"/>
    </location>
</feature>
<keyword evidence="9" id="KW-1185">Reference proteome</keyword>
<dbReference type="InterPro" id="IPR020846">
    <property type="entry name" value="MFS_dom"/>
</dbReference>
<keyword evidence="3 6" id="KW-0812">Transmembrane</keyword>
<dbReference type="Gene3D" id="1.20.1720.10">
    <property type="entry name" value="Multidrug resistance protein D"/>
    <property type="match status" value="1"/>
</dbReference>
<accession>A0A1H4L1J5</accession>
<evidence type="ECO:0000256" key="4">
    <source>
        <dbReference type="ARBA" id="ARBA00022989"/>
    </source>
</evidence>
<dbReference type="InterPro" id="IPR036259">
    <property type="entry name" value="MFS_trans_sf"/>
</dbReference>
<dbReference type="AlphaFoldDB" id="A0A1H4L1J5"/>
<sequence>MRLDESTDTGVAHSRNWLAVVFVLMLIEVAGYFEHAMVLGGIPFFANLFGIDYAAASWIITIFMLTGAASAIVGGKLGDMYGRKRMVLILLTISIIGSLITIAFASFPALLVGRALQGTSAGILPLLIGIARQVLPAKRVPVVIAMMTAVATITGGVGLFIAGMFIDAGAWRLMFAASATFCLLALLAAWWVLPRVQAFQTGTIDWVGATLLAPSLIVLLYGLSTASKSGFDNPLNVVCIVVGVAMLAVWTWWELRATSPLVDIRLLISPRTGKTMLATLLAGLAPLSAYTVYSPLIALSPAELPIGLGMTSTMFGLIAMVGSGVTLAMSPLAGVLARKRGAAVALIVGVGMMIVHFAGLMLPLLHKSIPAYIVLSVLATVGTAFIMSSVYNLIIESVPAESTSEYVGIAQVIRNATTAITTVIVSAMLSSSVVPGTTAPTTTAWNMTMLYVITVSVLVILVALLIQTRRRQSRFDGTSESDQVAVSAH</sequence>
<proteinExistence type="predicted"/>
<feature type="transmembrane region" description="Helical" evidence="6">
    <location>
        <begin position="371"/>
        <end position="394"/>
    </location>
</feature>
<evidence type="ECO:0000256" key="5">
    <source>
        <dbReference type="ARBA" id="ARBA00023136"/>
    </source>
</evidence>
<feature type="transmembrane region" description="Helical" evidence="6">
    <location>
        <begin position="449"/>
        <end position="466"/>
    </location>
</feature>
<dbReference type="Pfam" id="PF07690">
    <property type="entry name" value="MFS_1"/>
    <property type="match status" value="1"/>
</dbReference>
<dbReference type="EMBL" id="FNSV01000005">
    <property type="protein sequence ID" value="SEB64326.1"/>
    <property type="molecule type" value="Genomic_DNA"/>
</dbReference>
<feature type="transmembrane region" description="Helical" evidence="6">
    <location>
        <begin position="343"/>
        <end position="365"/>
    </location>
</feature>
<comment type="subcellular location">
    <subcellularLocation>
        <location evidence="1">Cell membrane</location>
        <topology evidence="1">Multi-pass membrane protein</topology>
    </subcellularLocation>
</comment>
<evidence type="ECO:0000313" key="8">
    <source>
        <dbReference type="EMBL" id="SEB64326.1"/>
    </source>
</evidence>
<gene>
    <name evidence="8" type="ORF">SAMN04490239_1021</name>
</gene>
<dbReference type="PROSITE" id="PS50850">
    <property type="entry name" value="MFS"/>
    <property type="match status" value="1"/>
</dbReference>
<feature type="transmembrane region" description="Helical" evidence="6">
    <location>
        <begin position="204"/>
        <end position="223"/>
    </location>
</feature>
<keyword evidence="2" id="KW-0813">Transport</keyword>
<reference evidence="9" key="1">
    <citation type="submission" date="2016-10" db="EMBL/GenBank/DDBJ databases">
        <authorList>
            <person name="Varghese N."/>
            <person name="Submissions S."/>
        </authorList>
    </citation>
    <scope>NUCLEOTIDE SEQUENCE [LARGE SCALE GENOMIC DNA]</scope>
    <source>
        <strain evidence="9">DSM 44498</strain>
    </source>
</reference>
<protein>
    <submittedName>
        <fullName evidence="8">Major Facilitator Superfamily protein</fullName>
    </submittedName>
</protein>
<feature type="transmembrane region" description="Helical" evidence="6">
    <location>
        <begin position="276"/>
        <end position="293"/>
    </location>
</feature>
<dbReference type="PANTHER" id="PTHR42718">
    <property type="entry name" value="MAJOR FACILITATOR SUPERFAMILY MULTIDRUG TRANSPORTER MFSC"/>
    <property type="match status" value="1"/>
</dbReference>
<dbReference type="PANTHER" id="PTHR42718:SF9">
    <property type="entry name" value="MAJOR FACILITATOR SUPERFAMILY MULTIDRUG TRANSPORTER MFSC"/>
    <property type="match status" value="1"/>
</dbReference>
<keyword evidence="4 6" id="KW-1133">Transmembrane helix</keyword>
<dbReference type="OrthoDB" id="9812221at2"/>
<dbReference type="Gene3D" id="1.20.1250.20">
    <property type="entry name" value="MFS general substrate transporter like domains"/>
    <property type="match status" value="1"/>
</dbReference>
<evidence type="ECO:0000256" key="3">
    <source>
        <dbReference type="ARBA" id="ARBA00022692"/>
    </source>
</evidence>
<dbReference type="InterPro" id="IPR011701">
    <property type="entry name" value="MFS"/>
</dbReference>
<feature type="transmembrane region" description="Helical" evidence="6">
    <location>
        <begin position="313"/>
        <end position="336"/>
    </location>
</feature>
<organism evidence="8 9">
    <name type="scientific">Rhodococcus koreensis</name>
    <dbReference type="NCBI Taxonomy" id="99653"/>
    <lineage>
        <taxon>Bacteria</taxon>
        <taxon>Bacillati</taxon>
        <taxon>Actinomycetota</taxon>
        <taxon>Actinomycetes</taxon>
        <taxon>Mycobacteriales</taxon>
        <taxon>Nocardiaceae</taxon>
        <taxon>Rhodococcus</taxon>
    </lineage>
</organism>
<evidence type="ECO:0000256" key="1">
    <source>
        <dbReference type="ARBA" id="ARBA00004651"/>
    </source>
</evidence>
<keyword evidence="5 6" id="KW-0472">Membrane</keyword>
<name>A0A1H4L1J5_9NOCA</name>
<dbReference type="Proteomes" id="UP000183561">
    <property type="component" value="Unassembled WGS sequence"/>
</dbReference>
<dbReference type="SUPFAM" id="SSF103473">
    <property type="entry name" value="MFS general substrate transporter"/>
    <property type="match status" value="1"/>
</dbReference>
<feature type="transmembrane region" description="Helical" evidence="6">
    <location>
        <begin position="53"/>
        <end position="74"/>
    </location>
</feature>